<dbReference type="Proteomes" id="UP000093819">
    <property type="component" value="Unassembled WGS sequence"/>
</dbReference>
<gene>
    <name evidence="2" type="ORF">A5635_22050</name>
</gene>
<accession>A0A1A3NM51</accession>
<protein>
    <submittedName>
        <fullName evidence="2">Acyl dehydratase</fullName>
    </submittedName>
</protein>
<dbReference type="RefSeq" id="WP_065035598.1">
    <property type="nucleotide sequence ID" value="NZ_LZLR01000094.1"/>
</dbReference>
<dbReference type="OrthoDB" id="3688340at2"/>
<dbReference type="SUPFAM" id="SSF54637">
    <property type="entry name" value="Thioesterase/thiol ester dehydrase-isomerase"/>
    <property type="match status" value="2"/>
</dbReference>
<feature type="domain" description="FAS1-like dehydratase" evidence="1">
    <location>
        <begin position="38"/>
        <end position="160"/>
    </location>
</feature>
<dbReference type="EMBL" id="LZLR01000094">
    <property type="protein sequence ID" value="OBK22425.1"/>
    <property type="molecule type" value="Genomic_DNA"/>
</dbReference>
<evidence type="ECO:0000313" key="2">
    <source>
        <dbReference type="EMBL" id="OBK22425.1"/>
    </source>
</evidence>
<dbReference type="InterPro" id="IPR029069">
    <property type="entry name" value="HotDog_dom_sf"/>
</dbReference>
<evidence type="ECO:0000259" key="1">
    <source>
        <dbReference type="Pfam" id="PF13452"/>
    </source>
</evidence>
<dbReference type="Pfam" id="PF13452">
    <property type="entry name" value="FAS1_DH_region"/>
    <property type="match status" value="1"/>
</dbReference>
<dbReference type="Gene3D" id="3.10.129.10">
    <property type="entry name" value="Hotdog Thioesterase"/>
    <property type="match status" value="2"/>
</dbReference>
<dbReference type="AlphaFoldDB" id="A0A1A3NM51"/>
<evidence type="ECO:0000313" key="3">
    <source>
        <dbReference type="Proteomes" id="UP000093819"/>
    </source>
</evidence>
<dbReference type="InterPro" id="IPR039569">
    <property type="entry name" value="FAS1-like_DH_region"/>
</dbReference>
<dbReference type="CDD" id="cd03441">
    <property type="entry name" value="R_hydratase_like"/>
    <property type="match status" value="1"/>
</dbReference>
<sequence>MAKQLSSAADEESRVEIDVSDVDHRVGKPIGGGQLWDPCSSSDIRRWVMAMDYPNPLHWDERFARDSAFGGLIAPQSIAVALDYGHGAAPACVGHIPKSHLIFGGEEWWFYGCPVRPGDQLFQQRRFHDYKVVETKFAGPTMFSRGDTVHKNQHGVLVARERSTAIRYLYEEATKRGMFESQLGEIKRWTQLELEEVDRIRRDWLESNRAGISPHFDEVKVGDTLPRRIIGPHSIATFTTEYRAFVFNTWGSFYWVAPEGVDDPWVYQDPGFGKDFAFDEEDALIDPRKRDGLYLGPSRGHIDADRASEVGMARAYGYGATMGAWCTDYLAYWAGHSGMVRHSKADFRGPAFEGDVTYFEGEVIAKQSESVWGMPLVQVGVHLKNQNGEELVKCTAEIELPF</sequence>
<comment type="caution">
    <text evidence="2">The sequence shown here is derived from an EMBL/GenBank/DDBJ whole genome shotgun (WGS) entry which is preliminary data.</text>
</comment>
<proteinExistence type="predicted"/>
<reference evidence="2 3" key="1">
    <citation type="submission" date="2016-06" db="EMBL/GenBank/DDBJ databases">
        <authorList>
            <person name="Kjaerup R.B."/>
            <person name="Dalgaard T.S."/>
            <person name="Juul-Madsen H.R."/>
        </authorList>
    </citation>
    <scope>NUCLEOTIDE SEQUENCE [LARGE SCALE GENOMIC DNA]</scope>
    <source>
        <strain evidence="2 3">1245335.1</strain>
    </source>
</reference>
<organism evidence="2 3">
    <name type="scientific">Mycobacterium asiaticum</name>
    <dbReference type="NCBI Taxonomy" id="1790"/>
    <lineage>
        <taxon>Bacteria</taxon>
        <taxon>Bacillati</taxon>
        <taxon>Actinomycetota</taxon>
        <taxon>Actinomycetes</taxon>
        <taxon>Mycobacteriales</taxon>
        <taxon>Mycobacteriaceae</taxon>
        <taxon>Mycobacterium</taxon>
    </lineage>
</organism>
<name>A0A1A3NM51_MYCAS</name>